<dbReference type="InterPro" id="IPR004761">
    <property type="entry name" value="Spore_GerAB"/>
</dbReference>
<feature type="transmembrane region" description="Helical" evidence="8">
    <location>
        <begin position="346"/>
        <end position="366"/>
    </location>
</feature>
<keyword evidence="7 8" id="KW-0472">Membrane</keyword>
<comment type="subcellular location">
    <subcellularLocation>
        <location evidence="1">Membrane</location>
        <topology evidence="1">Multi-pass membrane protein</topology>
    </subcellularLocation>
</comment>
<feature type="transmembrane region" description="Helical" evidence="8">
    <location>
        <begin position="83"/>
        <end position="102"/>
    </location>
</feature>
<feature type="transmembrane region" description="Helical" evidence="8">
    <location>
        <begin position="220"/>
        <end position="248"/>
    </location>
</feature>
<dbReference type="EMBL" id="MPDK01000006">
    <property type="protein sequence ID" value="PWI58098.1"/>
    <property type="molecule type" value="Genomic_DNA"/>
</dbReference>
<name>A0A2U3D9Y8_SULT2</name>
<proteinExistence type="inferred from homology"/>
<feature type="transmembrane region" description="Helical" evidence="8">
    <location>
        <begin position="276"/>
        <end position="301"/>
    </location>
</feature>
<comment type="caution">
    <text evidence="9">The sequence shown here is derived from an EMBL/GenBank/DDBJ whole genome shotgun (WGS) entry which is preliminary data.</text>
</comment>
<feature type="transmembrane region" description="Helical" evidence="8">
    <location>
        <begin position="308"/>
        <end position="326"/>
    </location>
</feature>
<evidence type="ECO:0000256" key="1">
    <source>
        <dbReference type="ARBA" id="ARBA00004141"/>
    </source>
</evidence>
<evidence type="ECO:0000256" key="5">
    <source>
        <dbReference type="ARBA" id="ARBA00022692"/>
    </source>
</evidence>
<accession>A0A2U3D9Y8</accession>
<dbReference type="PANTHER" id="PTHR34975:SF2">
    <property type="entry name" value="SPORE GERMINATION PROTEIN A2"/>
    <property type="match status" value="1"/>
</dbReference>
<sequence length="398" mass="44775">MSKPLTEIETGRVGVIELTALLTIYTATDVFLSFPSRVAYEGQSMAWAIPLVSGVIVLAAFFIVHFCFTRFPGENILQVLTRLFGRVVTLPIALIFTVFFIAQTALVMREFTETVVTTVLPSTPTALIALSFLVVVVYYAHKGLEGLTRTAMIFSYIFVIGLGLLLLLPLSWFDSSLLLPLWGRGVKATLWFGTMNTSLFCNVLILSFMYPSIRNRNQFVYIGAVSILAAALIFSVVLVVFIGTFAVAPLGRVPFPLYQLARVIYVGRFIQRLESIFVFLWVAAAIIKMGFGLWLSAYLYAYAFHMPVYRPLLFPFALLLYVLSFLPPDFPTVLALSAHVFEPYGWTVSVAFPVFLALLAAFIDYLKHRRRPRSKEDSTSSIRKGTGRYRFRRRAIVR</sequence>
<feature type="transmembrane region" description="Helical" evidence="8">
    <location>
        <begin position="46"/>
        <end position="71"/>
    </location>
</feature>
<feature type="transmembrane region" description="Helical" evidence="8">
    <location>
        <begin position="153"/>
        <end position="173"/>
    </location>
</feature>
<keyword evidence="4" id="KW-0309">Germination</keyword>
<feature type="transmembrane region" description="Helical" evidence="8">
    <location>
        <begin position="188"/>
        <end position="208"/>
    </location>
</feature>
<evidence type="ECO:0000256" key="8">
    <source>
        <dbReference type="SAM" id="Phobius"/>
    </source>
</evidence>
<dbReference type="GO" id="GO:0009847">
    <property type="term" value="P:spore germination"/>
    <property type="evidence" value="ECO:0007669"/>
    <property type="project" value="InterPro"/>
</dbReference>
<evidence type="ECO:0000313" key="10">
    <source>
        <dbReference type="Proteomes" id="UP000245380"/>
    </source>
</evidence>
<dbReference type="GO" id="GO:0016020">
    <property type="term" value="C:membrane"/>
    <property type="evidence" value="ECO:0007669"/>
    <property type="project" value="UniProtKB-SubCell"/>
</dbReference>
<dbReference type="RefSeq" id="WP_181362907.1">
    <property type="nucleotide sequence ID" value="NZ_MPDK01000006.1"/>
</dbReference>
<organism evidence="9 10">
    <name type="scientific">Sulfoacidibacillus thermotolerans</name>
    <name type="common">Acidibacillus sulfuroxidans</name>
    <dbReference type="NCBI Taxonomy" id="1765684"/>
    <lineage>
        <taxon>Bacteria</taxon>
        <taxon>Bacillati</taxon>
        <taxon>Bacillota</taxon>
        <taxon>Bacilli</taxon>
        <taxon>Bacillales</taxon>
        <taxon>Alicyclobacillaceae</taxon>
        <taxon>Sulfoacidibacillus</taxon>
    </lineage>
</organism>
<comment type="similarity">
    <text evidence="2">Belongs to the amino acid-polyamine-organocation (APC) superfamily. Spore germination protein (SGP) (TC 2.A.3.9) family.</text>
</comment>
<reference evidence="9 10" key="1">
    <citation type="submission" date="2016-11" db="EMBL/GenBank/DDBJ databases">
        <title>Comparative genomics of Acidibacillus ferroxidans species.</title>
        <authorList>
            <person name="Oliveira G."/>
            <person name="Nunes G."/>
            <person name="Oliveira R."/>
            <person name="Araujo F."/>
            <person name="Salim A."/>
            <person name="Scholte L."/>
            <person name="Morais D."/>
            <person name="Nancucheo I."/>
            <person name="Johnson D.B."/>
            <person name="Grail B."/>
            <person name="Bittencourt J."/>
            <person name="Valadares R."/>
        </authorList>
    </citation>
    <scope>NUCLEOTIDE SEQUENCE [LARGE SCALE GENOMIC DNA]</scope>
    <source>
        <strain evidence="9 10">Y002</strain>
    </source>
</reference>
<dbReference type="Pfam" id="PF03845">
    <property type="entry name" value="Spore_permease"/>
    <property type="match status" value="1"/>
</dbReference>
<feature type="transmembrane region" description="Helical" evidence="8">
    <location>
        <begin position="122"/>
        <end position="141"/>
    </location>
</feature>
<evidence type="ECO:0000313" key="9">
    <source>
        <dbReference type="EMBL" id="PWI58098.1"/>
    </source>
</evidence>
<protein>
    <submittedName>
        <fullName evidence="9">Uncharacterized protein</fullName>
    </submittedName>
</protein>
<dbReference type="AlphaFoldDB" id="A0A2U3D9Y8"/>
<feature type="transmembrane region" description="Helical" evidence="8">
    <location>
        <begin position="12"/>
        <end position="34"/>
    </location>
</feature>
<keyword evidence="3" id="KW-0813">Transport</keyword>
<keyword evidence="10" id="KW-1185">Reference proteome</keyword>
<evidence type="ECO:0000256" key="3">
    <source>
        <dbReference type="ARBA" id="ARBA00022448"/>
    </source>
</evidence>
<evidence type="ECO:0000256" key="2">
    <source>
        <dbReference type="ARBA" id="ARBA00007998"/>
    </source>
</evidence>
<keyword evidence="6 8" id="KW-1133">Transmembrane helix</keyword>
<dbReference type="PANTHER" id="PTHR34975">
    <property type="entry name" value="SPORE GERMINATION PROTEIN A2"/>
    <property type="match status" value="1"/>
</dbReference>
<dbReference type="Proteomes" id="UP000245380">
    <property type="component" value="Unassembled WGS sequence"/>
</dbReference>
<evidence type="ECO:0000256" key="6">
    <source>
        <dbReference type="ARBA" id="ARBA00022989"/>
    </source>
</evidence>
<evidence type="ECO:0000256" key="7">
    <source>
        <dbReference type="ARBA" id="ARBA00023136"/>
    </source>
</evidence>
<keyword evidence="5 8" id="KW-0812">Transmembrane</keyword>
<gene>
    <name evidence="9" type="ORF">BM613_05390</name>
</gene>
<evidence type="ECO:0000256" key="4">
    <source>
        <dbReference type="ARBA" id="ARBA00022544"/>
    </source>
</evidence>